<dbReference type="Proteomes" id="UP001198806">
    <property type="component" value="Unassembled WGS sequence"/>
</dbReference>
<accession>A0AAP2QBG0</accession>
<reference evidence="1" key="1">
    <citation type="submission" date="2021-10" db="EMBL/GenBank/DDBJ databases">
        <title>Collection of gut derived symbiotic bacterial strains cultured from healthy donors.</title>
        <authorList>
            <person name="Lin H."/>
            <person name="Littmann E."/>
            <person name="Kohout C."/>
            <person name="Pamer E.G."/>
        </authorList>
    </citation>
    <scope>NUCLEOTIDE SEQUENCE</scope>
    <source>
        <strain evidence="1">DFI.2.94</strain>
    </source>
</reference>
<comment type="caution">
    <text evidence="1">The sequence shown here is derived from an EMBL/GenBank/DDBJ whole genome shotgun (WGS) entry which is preliminary data.</text>
</comment>
<evidence type="ECO:0000313" key="1">
    <source>
        <dbReference type="EMBL" id="MCB6520439.1"/>
    </source>
</evidence>
<feature type="non-terminal residue" evidence="1">
    <location>
        <position position="1"/>
    </location>
</feature>
<evidence type="ECO:0000313" key="2">
    <source>
        <dbReference type="Proteomes" id="UP001198806"/>
    </source>
</evidence>
<dbReference type="RefSeq" id="WP_227154533.1">
    <property type="nucleotide sequence ID" value="NZ_DAWEPJ010000084.1"/>
</dbReference>
<name>A0AAP2QBG0_PARDI</name>
<dbReference type="EMBL" id="JAJCNI010000099">
    <property type="protein sequence ID" value="MCB6520439.1"/>
    <property type="molecule type" value="Genomic_DNA"/>
</dbReference>
<proteinExistence type="predicted"/>
<sequence length="66" mass="7295">GFTRFPGVPLQPLEHLSKVLLKPGAKVLIFFDYARVSLANLHRDAMSGCDYLAHPIFIGNRVNSKG</sequence>
<organism evidence="1 2">
    <name type="scientific">Parabacteroides distasonis</name>
    <dbReference type="NCBI Taxonomy" id="823"/>
    <lineage>
        <taxon>Bacteria</taxon>
        <taxon>Pseudomonadati</taxon>
        <taxon>Bacteroidota</taxon>
        <taxon>Bacteroidia</taxon>
        <taxon>Bacteroidales</taxon>
        <taxon>Tannerellaceae</taxon>
        <taxon>Parabacteroides</taxon>
    </lineage>
</organism>
<gene>
    <name evidence="1" type="ORF">LI194_21925</name>
</gene>
<dbReference type="AlphaFoldDB" id="A0AAP2QBG0"/>
<protein>
    <submittedName>
        <fullName evidence="1">Uncharacterized protein</fullName>
    </submittedName>
</protein>